<keyword evidence="2" id="KW-1185">Reference proteome</keyword>
<evidence type="ECO:0000313" key="1">
    <source>
        <dbReference type="EMBL" id="KAB2344879.1"/>
    </source>
</evidence>
<dbReference type="Proteomes" id="UP000468735">
    <property type="component" value="Unassembled WGS sequence"/>
</dbReference>
<dbReference type="InterPro" id="IPR058154">
    <property type="entry name" value="Bxb1_TTP-like"/>
</dbReference>
<protein>
    <recommendedName>
        <fullName evidence="3">Phage tail protein</fullName>
    </recommendedName>
</protein>
<name>A0A6H9YSK9_9ACTN</name>
<accession>A0A6H9YSK9</accession>
<dbReference type="AlphaFoldDB" id="A0A6H9YSK9"/>
<dbReference type="RefSeq" id="WP_151565247.1">
    <property type="nucleotide sequence ID" value="NZ_WBMT01000015.1"/>
</dbReference>
<evidence type="ECO:0008006" key="3">
    <source>
        <dbReference type="Google" id="ProtNLM"/>
    </source>
</evidence>
<reference evidence="1 2" key="1">
    <citation type="submission" date="2019-09" db="EMBL/GenBank/DDBJ databases">
        <title>Actinomadura physcomitrii sp. nov., a novel actinomycete isolated from moss [Physcomitrium sphaericum (Ludw) Fuernr].</title>
        <authorList>
            <person name="Zhuang X."/>
            <person name="Liu C."/>
        </authorList>
    </citation>
    <scope>NUCLEOTIDE SEQUENCE [LARGE SCALE GENOMIC DNA]</scope>
    <source>
        <strain evidence="1 2">HMC1</strain>
    </source>
</reference>
<dbReference type="Pfam" id="PF25681">
    <property type="entry name" value="Phage_TTP_17"/>
    <property type="match status" value="1"/>
</dbReference>
<comment type="caution">
    <text evidence="1">The sequence shown here is derived from an EMBL/GenBank/DDBJ whole genome shotgun (WGS) entry which is preliminary data.</text>
</comment>
<evidence type="ECO:0000313" key="2">
    <source>
        <dbReference type="Proteomes" id="UP000468735"/>
    </source>
</evidence>
<gene>
    <name evidence="1" type="ORF">F8566_30280</name>
</gene>
<sequence>MGVTYDALAVRKNQLIRKALNGSVFVAPISSPAITKLTDPSDRLLAPLPPGYEDLGWAGDDGHQFGRDVDSSNVTAFGATEPVRTDINSDIGTLQVTALETKALTIGLYLGKDMRNVDPDPISGEVSIRKPARPSTLYYRVLALAVDETADGEIYVARFYPRMKVTDYAEQSFQSGDDDPITYGLTFTASTDATLGYSQDDLFGGPGWAALSSEMGF</sequence>
<dbReference type="EMBL" id="WBMT01000015">
    <property type="protein sequence ID" value="KAB2344879.1"/>
    <property type="molecule type" value="Genomic_DNA"/>
</dbReference>
<proteinExistence type="predicted"/>
<organism evidence="1 2">
    <name type="scientific">Actinomadura rudentiformis</name>
    <dbReference type="NCBI Taxonomy" id="359158"/>
    <lineage>
        <taxon>Bacteria</taxon>
        <taxon>Bacillati</taxon>
        <taxon>Actinomycetota</taxon>
        <taxon>Actinomycetes</taxon>
        <taxon>Streptosporangiales</taxon>
        <taxon>Thermomonosporaceae</taxon>
        <taxon>Actinomadura</taxon>
    </lineage>
</organism>
<dbReference type="OrthoDB" id="4966244at2"/>